<dbReference type="GO" id="GO:0005789">
    <property type="term" value="C:endoplasmic reticulum membrane"/>
    <property type="evidence" value="ECO:0007669"/>
    <property type="project" value="UniProtKB-SubCell"/>
</dbReference>
<proteinExistence type="inferred from homology"/>
<dbReference type="GO" id="GO:0006506">
    <property type="term" value="P:GPI anchor biosynthetic process"/>
    <property type="evidence" value="ECO:0007669"/>
    <property type="project" value="TreeGrafter"/>
</dbReference>
<evidence type="ECO:0000256" key="6">
    <source>
        <dbReference type="ARBA" id="ARBA00022679"/>
    </source>
</evidence>
<evidence type="ECO:0000313" key="16">
    <source>
        <dbReference type="EMBL" id="CAG8535036.1"/>
    </source>
</evidence>
<dbReference type="CDD" id="cd11609">
    <property type="entry name" value="MCT1_N"/>
    <property type="match status" value="1"/>
</dbReference>
<dbReference type="PANTHER" id="PTHR22760:SF4">
    <property type="entry name" value="GPI MANNOSYLTRANSFERASE 3"/>
    <property type="match status" value="1"/>
</dbReference>
<dbReference type="CDD" id="cd21155">
    <property type="entry name" value="PUA_MCTS-1-like"/>
    <property type="match status" value="1"/>
</dbReference>
<feature type="domain" description="PUA" evidence="15">
    <location>
        <begin position="559"/>
        <end position="638"/>
    </location>
</feature>
<dbReference type="Pfam" id="PF03901">
    <property type="entry name" value="Glyco_transf_22"/>
    <property type="match status" value="1"/>
</dbReference>
<dbReference type="GO" id="GO:0003723">
    <property type="term" value="F:RNA binding"/>
    <property type="evidence" value="ECO:0007669"/>
    <property type="project" value="InterPro"/>
</dbReference>
<feature type="transmembrane region" description="Helical" evidence="14">
    <location>
        <begin position="217"/>
        <end position="239"/>
    </location>
</feature>
<keyword evidence="10 14" id="KW-0472">Membrane</keyword>
<dbReference type="InterPro" id="IPR041366">
    <property type="entry name" value="Pre-PUA"/>
</dbReference>
<dbReference type="InterPro" id="IPR004521">
    <property type="entry name" value="Uncharacterised_CHP00451"/>
</dbReference>
<keyword evidence="9 14" id="KW-1133">Transmembrane helix</keyword>
<name>A0A9N9ALN8_9GLOM</name>
<dbReference type="InterPro" id="IPR015947">
    <property type="entry name" value="PUA-like_sf"/>
</dbReference>
<feature type="transmembrane region" description="Helical" evidence="14">
    <location>
        <begin position="20"/>
        <end position="38"/>
    </location>
</feature>
<dbReference type="InterPro" id="IPR005599">
    <property type="entry name" value="GPI_mannosylTrfase"/>
</dbReference>
<dbReference type="Pfam" id="PF17832">
    <property type="entry name" value="Pre-PUA"/>
    <property type="match status" value="1"/>
</dbReference>
<comment type="function">
    <text evidence="11">Mannosyltransferase involved in glycosylphosphatidylinositol-anchor biosynthesis. Transfers the third mannose to Man2-GlcN-acyl-PI during GPI precursor assembly.</text>
</comment>
<dbReference type="EMBL" id="CAJVPS010001356">
    <property type="protein sequence ID" value="CAG8535036.1"/>
    <property type="molecule type" value="Genomic_DNA"/>
</dbReference>
<feature type="transmembrane region" description="Helical" evidence="14">
    <location>
        <begin position="44"/>
        <end position="65"/>
    </location>
</feature>
<dbReference type="Proteomes" id="UP000789508">
    <property type="component" value="Unassembled WGS sequence"/>
</dbReference>
<evidence type="ECO:0000256" key="14">
    <source>
        <dbReference type="RuleBase" id="RU363075"/>
    </source>
</evidence>
<sequence>MRYTYGYLTWEWRRDQLRSIAHPILFVAVYKLLVFLRIDQVDEFIIYGPRILQALIAAFGDLYTYKLARRIFREDRVANLALFCSLVSWFNFYCSVRMLSNSVETVLTTVALYYWPWPSFATKDTSWKERSSMLRISLSIAALACILRPTNAALEFNHLQYNLNNVSMISNLFFFQFLFSNNRPISIISAVFVPFNFFRVNVFQSISLFYGTHPWHWYFTQGIPAIAASFLPFVTKGIISSESHAPRAKPFVSLMLWVIIGYSFLGHKEFRFIYPILPIAIIFSGFGLAEIARTEQSQNSIHRHYFKASIVFLIITQIPLAYYTSFTHQRGVIDVINYLRIGVKQGKVRDIGFLMPCHSTPFYSNMHQNVTMWFLTCEPPVSDTTDINESSLDEATIFYADPQQYLTNRFEPLTNKQESNNGVSNNIISMNSSREKWPSHLVIFQALLKDLEPFIDKAQYHQRWDLPELGFNFKEDVSTQSQVKSSVQRNIRSKILDQYKQLESVVDEVLPKKTPLVLIKCHEHINLLTMNNEILFFQHFDGPYYPTLRLLHKYPDAFPRVQVDRGAIKFILSGANIMCPGLTSKGAKIEQELPADTIVGVFAEGKEHAIAIGLMKLSTEEIKKVNKGIGVDNIHYLNDPLWKTIVEV</sequence>
<dbReference type="Gene3D" id="3.10.400.20">
    <property type="match status" value="1"/>
</dbReference>
<evidence type="ECO:0000256" key="12">
    <source>
        <dbReference type="ARBA" id="ARBA00060251"/>
    </source>
</evidence>
<comment type="similarity">
    <text evidence="13">Belongs to the TMA20 family.</text>
</comment>
<feature type="transmembrane region" description="Helical" evidence="14">
    <location>
        <begin position="77"/>
        <end position="99"/>
    </location>
</feature>
<evidence type="ECO:0000256" key="8">
    <source>
        <dbReference type="ARBA" id="ARBA00022824"/>
    </source>
</evidence>
<dbReference type="GO" id="GO:0000026">
    <property type="term" value="F:alpha-1,2-mannosyltransferase activity"/>
    <property type="evidence" value="ECO:0007669"/>
    <property type="project" value="TreeGrafter"/>
</dbReference>
<keyword evidence="7 14" id="KW-0812">Transmembrane</keyword>
<feature type="transmembrane region" description="Helical" evidence="14">
    <location>
        <begin position="272"/>
        <end position="292"/>
    </location>
</feature>
<evidence type="ECO:0000256" key="2">
    <source>
        <dbReference type="ARBA" id="ARBA00004496"/>
    </source>
</evidence>
<dbReference type="SUPFAM" id="SSF88697">
    <property type="entry name" value="PUA domain-like"/>
    <property type="match status" value="1"/>
</dbReference>
<dbReference type="AlphaFoldDB" id="A0A9N9ALN8"/>
<comment type="caution">
    <text evidence="16">The sequence shown here is derived from an EMBL/GenBank/DDBJ whole genome shotgun (WGS) entry which is preliminary data.</text>
</comment>
<dbReference type="Pfam" id="PF01472">
    <property type="entry name" value="PUA"/>
    <property type="match status" value="1"/>
</dbReference>
<evidence type="ECO:0000313" key="17">
    <source>
        <dbReference type="Proteomes" id="UP000789508"/>
    </source>
</evidence>
<evidence type="ECO:0000256" key="13">
    <source>
        <dbReference type="ARBA" id="ARBA00061046"/>
    </source>
</evidence>
<evidence type="ECO:0000256" key="1">
    <source>
        <dbReference type="ARBA" id="ARBA00004477"/>
    </source>
</evidence>
<dbReference type="SMART" id="SM00359">
    <property type="entry name" value="PUA"/>
    <property type="match status" value="1"/>
</dbReference>
<keyword evidence="4" id="KW-0963">Cytoplasm</keyword>
<keyword evidence="17" id="KW-1185">Reference proteome</keyword>
<comment type="similarity">
    <text evidence="3">Belongs to the glycosyltransferase 22 family. PIGB subfamily.</text>
</comment>
<evidence type="ECO:0000256" key="5">
    <source>
        <dbReference type="ARBA" id="ARBA00022676"/>
    </source>
</evidence>
<protein>
    <recommendedName>
        <fullName evidence="14">Mannosyltransferase</fullName>
        <ecNumber evidence="14">2.4.1.-</ecNumber>
    </recommendedName>
</protein>
<comment type="subcellular location">
    <subcellularLocation>
        <location evidence="2">Cytoplasm</location>
    </subcellularLocation>
    <subcellularLocation>
        <location evidence="1 14">Endoplasmic reticulum membrane</location>
        <topology evidence="1 14">Multi-pass membrane protein</topology>
    </subcellularLocation>
</comment>
<accession>A0A9N9ALN8</accession>
<feature type="transmembrane region" description="Helical" evidence="14">
    <location>
        <begin position="304"/>
        <end position="323"/>
    </location>
</feature>
<organism evidence="16 17">
    <name type="scientific">Ambispora leptoticha</name>
    <dbReference type="NCBI Taxonomy" id="144679"/>
    <lineage>
        <taxon>Eukaryota</taxon>
        <taxon>Fungi</taxon>
        <taxon>Fungi incertae sedis</taxon>
        <taxon>Mucoromycota</taxon>
        <taxon>Glomeromycotina</taxon>
        <taxon>Glomeromycetes</taxon>
        <taxon>Archaeosporales</taxon>
        <taxon>Ambisporaceae</taxon>
        <taxon>Ambispora</taxon>
    </lineage>
</organism>
<dbReference type="EC" id="2.4.1.-" evidence="14"/>
<dbReference type="InterPro" id="IPR002478">
    <property type="entry name" value="PUA"/>
</dbReference>
<dbReference type="OrthoDB" id="416834at2759"/>
<evidence type="ECO:0000256" key="7">
    <source>
        <dbReference type="ARBA" id="ARBA00022692"/>
    </source>
</evidence>
<dbReference type="PROSITE" id="PS50890">
    <property type="entry name" value="PUA"/>
    <property type="match status" value="1"/>
</dbReference>
<evidence type="ECO:0000259" key="15">
    <source>
        <dbReference type="SMART" id="SM00359"/>
    </source>
</evidence>
<keyword evidence="6" id="KW-0808">Transferase</keyword>
<feature type="transmembrane region" description="Helical" evidence="14">
    <location>
        <begin position="251"/>
        <end position="266"/>
    </location>
</feature>
<keyword evidence="5 14" id="KW-0328">Glycosyltransferase</keyword>
<evidence type="ECO:0000256" key="9">
    <source>
        <dbReference type="ARBA" id="ARBA00022989"/>
    </source>
</evidence>
<evidence type="ECO:0000256" key="3">
    <source>
        <dbReference type="ARBA" id="ARBA00006065"/>
    </source>
</evidence>
<dbReference type="FunFam" id="3.10.400.20:FF:000001">
    <property type="entry name" value="Malignant T-cell-amplified sequence 1"/>
    <property type="match status" value="1"/>
</dbReference>
<gene>
    <name evidence="16" type="ORF">ALEPTO_LOCUS5128</name>
</gene>
<evidence type="ECO:0000256" key="10">
    <source>
        <dbReference type="ARBA" id="ARBA00023136"/>
    </source>
</evidence>
<comment type="function">
    <text evidence="12">Involved in translation.</text>
</comment>
<evidence type="ECO:0000256" key="11">
    <source>
        <dbReference type="ARBA" id="ARBA00024708"/>
    </source>
</evidence>
<keyword evidence="8 14" id="KW-0256">Endoplasmic reticulum</keyword>
<dbReference type="PANTHER" id="PTHR22760">
    <property type="entry name" value="GLYCOSYLTRANSFERASE"/>
    <property type="match status" value="1"/>
</dbReference>
<dbReference type="NCBIfam" id="TIGR00451">
    <property type="entry name" value="unchar_dom_2"/>
    <property type="match status" value="1"/>
</dbReference>
<evidence type="ECO:0000256" key="4">
    <source>
        <dbReference type="ARBA" id="ARBA00022490"/>
    </source>
</evidence>
<reference evidence="16" key="1">
    <citation type="submission" date="2021-06" db="EMBL/GenBank/DDBJ databases">
        <authorList>
            <person name="Kallberg Y."/>
            <person name="Tangrot J."/>
            <person name="Rosling A."/>
        </authorList>
    </citation>
    <scope>NUCLEOTIDE SEQUENCE</scope>
    <source>
        <strain evidence="16">FL130A</strain>
    </source>
</reference>